<feature type="transmembrane region" description="Helical" evidence="1">
    <location>
        <begin position="31"/>
        <end position="48"/>
    </location>
</feature>
<accession>A0A0V8GBH6</accession>
<sequence>MDKITFVVHLVLLFILNVCYLNEALHIGSVLILILLSIIEAVILQLLLKPLLANRSIFRAASQNQREKTELSQ</sequence>
<name>A0A0V8GBH6_9BACL</name>
<proteinExistence type="predicted"/>
<dbReference type="AlphaFoldDB" id="A0A0V8GBH6"/>
<evidence type="ECO:0000313" key="2">
    <source>
        <dbReference type="EMBL" id="KSU47609.1"/>
    </source>
</evidence>
<organism evidence="2 3">
    <name type="scientific">Exiguobacterium indicum</name>
    <dbReference type="NCBI Taxonomy" id="296995"/>
    <lineage>
        <taxon>Bacteria</taxon>
        <taxon>Bacillati</taxon>
        <taxon>Bacillota</taxon>
        <taxon>Bacilli</taxon>
        <taxon>Bacillales</taxon>
        <taxon>Bacillales Family XII. Incertae Sedis</taxon>
        <taxon>Exiguobacterium</taxon>
    </lineage>
</organism>
<dbReference type="Proteomes" id="UP000053797">
    <property type="component" value="Unassembled WGS sequence"/>
</dbReference>
<evidence type="ECO:0000313" key="3">
    <source>
        <dbReference type="Proteomes" id="UP000053797"/>
    </source>
</evidence>
<keyword evidence="1" id="KW-1133">Transmembrane helix</keyword>
<evidence type="ECO:0000256" key="1">
    <source>
        <dbReference type="SAM" id="Phobius"/>
    </source>
</evidence>
<comment type="caution">
    <text evidence="2">The sequence shown here is derived from an EMBL/GenBank/DDBJ whole genome shotgun (WGS) entry which is preliminary data.</text>
</comment>
<keyword evidence="1" id="KW-0472">Membrane</keyword>
<keyword evidence="1" id="KW-0812">Transmembrane</keyword>
<dbReference type="EMBL" id="LNQL01000007">
    <property type="protein sequence ID" value="KSU47609.1"/>
    <property type="molecule type" value="Genomic_DNA"/>
</dbReference>
<gene>
    <name evidence="2" type="ORF">AS033_15245</name>
</gene>
<protein>
    <submittedName>
        <fullName evidence="2">Uncharacterized protein</fullName>
    </submittedName>
</protein>
<reference evidence="2 3" key="1">
    <citation type="journal article" date="2015" name="Int. J. Syst. Evol. Microbiol.">
        <title>Exiguobacterium enclense sp. nov., isolated from sediment.</title>
        <authorList>
            <person name="Dastager S.G."/>
            <person name="Mawlankar R."/>
            <person name="Sonalkar V.V."/>
            <person name="Thorat M.N."/>
            <person name="Mual P."/>
            <person name="Verma A."/>
            <person name="Krishnamurthi S."/>
            <person name="Tang S.K."/>
            <person name="Li W.J."/>
        </authorList>
    </citation>
    <scope>NUCLEOTIDE SEQUENCE [LARGE SCALE GENOMIC DNA]</scope>
    <source>
        <strain evidence="2 3">NIO-1109</strain>
    </source>
</reference>